<dbReference type="STRING" id="593750.Metfor_0803"/>
<dbReference type="GeneID" id="14310116"/>
<keyword evidence="1" id="KW-0808">Transferase</keyword>
<dbReference type="InParanoid" id="L0HEX1"/>
<dbReference type="NCBIfam" id="TIGR00269">
    <property type="entry name" value="TIGR00269 family protein"/>
    <property type="match status" value="1"/>
</dbReference>
<dbReference type="KEGG" id="mfo:Metfor_0803"/>
<organism evidence="6 7">
    <name type="scientific">Methanoregula formicica (strain DSM 22288 / NBRC 105244 / SMSP)</name>
    <dbReference type="NCBI Taxonomy" id="593750"/>
    <lineage>
        <taxon>Archaea</taxon>
        <taxon>Methanobacteriati</taxon>
        <taxon>Methanobacteriota</taxon>
        <taxon>Stenosarchaea group</taxon>
        <taxon>Methanomicrobia</taxon>
        <taxon>Methanomicrobiales</taxon>
        <taxon>Methanoregulaceae</taxon>
        <taxon>Methanoregula</taxon>
    </lineage>
</organism>
<dbReference type="PANTHER" id="PTHR11807">
    <property type="entry name" value="ATPASES OF THE PP SUPERFAMILY-RELATED"/>
    <property type="match status" value="1"/>
</dbReference>
<feature type="binding site" evidence="2">
    <location>
        <position position="303"/>
    </location>
    <ligand>
        <name>Zn(2+)</name>
        <dbReference type="ChEBI" id="CHEBI:29105"/>
        <label>2</label>
    </ligand>
</feature>
<evidence type="ECO:0000256" key="1">
    <source>
        <dbReference type="ARBA" id="ARBA00022679"/>
    </source>
</evidence>
<evidence type="ECO:0000313" key="6">
    <source>
        <dbReference type="EMBL" id="AGB01863.1"/>
    </source>
</evidence>
<feature type="binding site" evidence="3">
    <location>
        <begin position="63"/>
        <end position="65"/>
    </location>
    <ligand>
        <name>ATP</name>
        <dbReference type="ChEBI" id="CHEBI:30616"/>
    </ligand>
</feature>
<dbReference type="InterPro" id="IPR011063">
    <property type="entry name" value="TilS/TtcA_N"/>
</dbReference>
<protein>
    <submittedName>
        <fullName evidence="6">TIGR00269 family protein</fullName>
    </submittedName>
</protein>
<dbReference type="PIRSF" id="PIRSF004976">
    <property type="entry name" value="ATPase_YdaO"/>
    <property type="match status" value="1"/>
</dbReference>
<keyword evidence="3" id="KW-0067">ATP-binding</keyword>
<dbReference type="PANTHER" id="PTHR11807:SF12">
    <property type="entry name" value="CYTOPLASMIC TRNA 2-THIOLATION PROTEIN 1"/>
    <property type="match status" value="1"/>
</dbReference>
<name>L0HEX1_METFS</name>
<feature type="binding site" evidence="3">
    <location>
        <position position="176"/>
    </location>
    <ligand>
        <name>ATP</name>
        <dbReference type="ChEBI" id="CHEBI:30616"/>
    </ligand>
</feature>
<feature type="binding site" evidence="2">
    <location>
        <position position="291"/>
    </location>
    <ligand>
        <name>Zn(2+)</name>
        <dbReference type="ChEBI" id="CHEBI:29105"/>
        <label>2</label>
    </ligand>
</feature>
<dbReference type="AlphaFoldDB" id="L0HEX1"/>
<evidence type="ECO:0000259" key="5">
    <source>
        <dbReference type="Pfam" id="PF22082"/>
    </source>
</evidence>
<dbReference type="Pfam" id="PF01171">
    <property type="entry name" value="ATP_bind_3"/>
    <property type="match status" value="1"/>
</dbReference>
<dbReference type="RefSeq" id="WP_015284827.1">
    <property type="nucleotide sequence ID" value="NC_019943.1"/>
</dbReference>
<dbReference type="GO" id="GO:0002144">
    <property type="term" value="C:cytosolic tRNA wobble base thiouridylase complex"/>
    <property type="evidence" value="ECO:0007669"/>
    <property type="project" value="TreeGrafter"/>
</dbReference>
<reference evidence="6 7" key="2">
    <citation type="journal article" date="2014" name="Genome Announc.">
        <title>Complete Genome Sequence of Methanoregula formicica SMSPT, a Mesophilic Hydrogenotrophic Methanogen Isolated from a Methanogenic Upflow Anaerobic Sludge Blanket Reactor.</title>
        <authorList>
            <person name="Yamamoto K."/>
            <person name="Tamaki H."/>
            <person name="Cadillo-Quiroz H."/>
            <person name="Imachi H."/>
            <person name="Kyrpides N."/>
            <person name="Woyke T."/>
            <person name="Goodwin L."/>
            <person name="Zinder S.H."/>
            <person name="Kamagata Y."/>
            <person name="Liu W.T."/>
        </authorList>
    </citation>
    <scope>NUCLEOTIDE SEQUENCE [LARGE SCALE GENOMIC DNA]</scope>
    <source>
        <strain evidence="7">DSM 22288 / NBRC 105244 / SMSP</strain>
    </source>
</reference>
<evidence type="ECO:0000259" key="4">
    <source>
        <dbReference type="Pfam" id="PF01171"/>
    </source>
</evidence>
<dbReference type="EMBL" id="CP003167">
    <property type="protein sequence ID" value="AGB01863.1"/>
    <property type="molecule type" value="Genomic_DNA"/>
</dbReference>
<feature type="binding site" evidence="2">
    <location>
        <position position="288"/>
    </location>
    <ligand>
        <name>Zn(2+)</name>
        <dbReference type="ChEBI" id="CHEBI:29105"/>
        <label>2</label>
    </ligand>
</feature>
<dbReference type="InterPro" id="IPR035107">
    <property type="entry name" value="tRNA_thiolation_TtcA_Ctu1"/>
</dbReference>
<reference evidence="7" key="1">
    <citation type="submission" date="2011-12" db="EMBL/GenBank/DDBJ databases">
        <title>Complete sequence of Methanoregula formicicum SMSP.</title>
        <authorList>
            <person name="Lucas S."/>
            <person name="Han J."/>
            <person name="Lapidus A."/>
            <person name="Cheng J.-F."/>
            <person name="Goodwin L."/>
            <person name="Pitluck S."/>
            <person name="Peters L."/>
            <person name="Ovchinnikova G."/>
            <person name="Teshima H."/>
            <person name="Detter J.C."/>
            <person name="Han C."/>
            <person name="Tapia R."/>
            <person name="Land M."/>
            <person name="Hauser L."/>
            <person name="Kyrpides N."/>
            <person name="Ivanova N."/>
            <person name="Pagani I."/>
            <person name="Imachi H."/>
            <person name="Tamaki H."/>
            <person name="Sekiguchi Y."/>
            <person name="Kamagata Y."/>
            <person name="Cadillo-Quiroz H."/>
            <person name="Zinder S."/>
            <person name="Liu W.-T."/>
            <person name="Woyke T."/>
        </authorList>
    </citation>
    <scope>NUCLEOTIDE SEQUENCE [LARGE SCALE GENOMIC DNA]</scope>
    <source>
        <strain evidence="7">DSM 22288 / NBRC 105244 / SMSP</strain>
    </source>
</reference>
<dbReference type="eggNOG" id="arCOG00042">
    <property type="taxonomic scope" value="Archaea"/>
</dbReference>
<dbReference type="InterPro" id="IPR000541">
    <property type="entry name" value="Ncs6/Tuc1/Ctu1"/>
</dbReference>
<feature type="binding site" evidence="3">
    <location>
        <position position="171"/>
    </location>
    <ligand>
        <name>ATP</name>
        <dbReference type="ChEBI" id="CHEBI:30616"/>
    </ligand>
</feature>
<accession>L0HEX1</accession>
<feature type="binding site" evidence="2">
    <location>
        <position position="32"/>
    </location>
    <ligand>
        <name>Zn(2+)</name>
        <dbReference type="ChEBI" id="CHEBI:29105"/>
        <label>1</label>
    </ligand>
</feature>
<dbReference type="FunCoup" id="L0HEX1">
    <property type="interactions" value="92"/>
</dbReference>
<feature type="binding site" evidence="2">
    <location>
        <position position="16"/>
    </location>
    <ligand>
        <name>Zn(2+)</name>
        <dbReference type="ChEBI" id="CHEBI:29105"/>
        <label>1</label>
    </ligand>
</feature>
<dbReference type="GO" id="GO:0000049">
    <property type="term" value="F:tRNA binding"/>
    <property type="evidence" value="ECO:0007669"/>
    <property type="project" value="InterPro"/>
</dbReference>
<feature type="binding site" evidence="2">
    <location>
        <position position="35"/>
    </location>
    <ligand>
        <name>Zn(2+)</name>
        <dbReference type="ChEBI" id="CHEBI:29105"/>
        <label>1</label>
    </ligand>
</feature>
<evidence type="ECO:0000256" key="3">
    <source>
        <dbReference type="PIRSR" id="PIRSR004976-51"/>
    </source>
</evidence>
<feature type="binding site" evidence="3">
    <location>
        <position position="94"/>
    </location>
    <ligand>
        <name>ATP</name>
        <dbReference type="ChEBI" id="CHEBI:30616"/>
    </ligand>
</feature>
<dbReference type="HOGENOM" id="CLU_026481_1_1_2"/>
<dbReference type="GO" id="GO:0016740">
    <property type="term" value="F:transferase activity"/>
    <property type="evidence" value="ECO:0007669"/>
    <property type="project" value="UniProtKB-KW"/>
</dbReference>
<feature type="binding site" evidence="3">
    <location>
        <position position="69"/>
    </location>
    <ligand>
        <name>ATP</name>
        <dbReference type="ChEBI" id="CHEBI:30616"/>
    </ligand>
</feature>
<keyword evidence="7" id="KW-1185">Reference proteome</keyword>
<feature type="binding site" evidence="2">
    <location>
        <position position="13"/>
    </location>
    <ligand>
        <name>Zn(2+)</name>
        <dbReference type="ChEBI" id="CHEBI:29105"/>
        <label>1</label>
    </ligand>
</feature>
<keyword evidence="2" id="KW-0862">Zinc</keyword>
<dbReference type="GO" id="GO:0046872">
    <property type="term" value="F:metal ion binding"/>
    <property type="evidence" value="ECO:0007669"/>
    <property type="project" value="UniProtKB-KW"/>
</dbReference>
<dbReference type="InterPro" id="IPR014729">
    <property type="entry name" value="Rossmann-like_a/b/a_fold"/>
</dbReference>
<feature type="domain" description="tRNA(Ile)-lysidine/2-thiocytidine synthase N-terminal" evidence="4">
    <location>
        <begin position="60"/>
        <end position="227"/>
    </location>
</feature>
<keyword evidence="2" id="KW-0479">Metal-binding</keyword>
<evidence type="ECO:0000313" key="7">
    <source>
        <dbReference type="Proteomes" id="UP000010824"/>
    </source>
</evidence>
<dbReference type="InterPro" id="IPR054306">
    <property type="entry name" value="TtuA-like_LIM_N"/>
</dbReference>
<dbReference type="GO" id="GO:0002143">
    <property type="term" value="P:tRNA wobble position uridine thiolation"/>
    <property type="evidence" value="ECO:0007669"/>
    <property type="project" value="TreeGrafter"/>
</dbReference>
<gene>
    <name evidence="6" type="ordered locus">Metfor_0803</name>
</gene>
<keyword evidence="3" id="KW-0547">Nucleotide-binding</keyword>
<feature type="binding site" evidence="2">
    <location>
        <position position="300"/>
    </location>
    <ligand>
        <name>Zn(2+)</name>
        <dbReference type="ChEBI" id="CHEBI:29105"/>
        <label>2</label>
    </ligand>
</feature>
<dbReference type="GO" id="GO:0005524">
    <property type="term" value="F:ATP binding"/>
    <property type="evidence" value="ECO:0007669"/>
    <property type="project" value="UniProtKB-KW"/>
</dbReference>
<dbReference type="Gene3D" id="3.40.50.620">
    <property type="entry name" value="HUPs"/>
    <property type="match status" value="1"/>
</dbReference>
<dbReference type="Pfam" id="PF22082">
    <property type="entry name" value="TtuA_LIM_N"/>
    <property type="match status" value="1"/>
</dbReference>
<sequence length="310" mass="33937">MGHSVGPGTTPRCDTCGEPAVYRERRTGRHLCRDHFIADVEGRVLETICSRNLIAPGDHVAIALSGGKDSTALLMILSRVLPSLGTIRLSAITIDEGIAGYREDTVRSADMLVARFSIPHLTVSFPELFGGTLDTFLAGREPEACSVCGILRRKALNVAAERAGATKLATGHNLDDEAQSVFMNVLRGDLPRLVRDSGSDSQGRFIPRIKPLMFISEKEIAVYLMLHGMWADLPECPYAVHALRGEVRRMLATFESKHPGTMLNLMKSKAKIEARCGGLLMKETVHHCRECGDPCSGEICQLCKLKKTLR</sequence>
<feature type="domain" description="2-thiouridine synthetase TtuA-like N-terminal LIM" evidence="5">
    <location>
        <begin position="12"/>
        <end position="37"/>
    </location>
</feature>
<dbReference type="SUPFAM" id="SSF52402">
    <property type="entry name" value="Adenine nucleotide alpha hydrolases-like"/>
    <property type="match status" value="1"/>
</dbReference>
<evidence type="ECO:0000256" key="2">
    <source>
        <dbReference type="PIRSR" id="PIRSR004976-50"/>
    </source>
</evidence>
<proteinExistence type="predicted"/>
<dbReference type="OrthoDB" id="33422at2157"/>
<dbReference type="Proteomes" id="UP000010824">
    <property type="component" value="Chromosome"/>
</dbReference>